<dbReference type="EMBL" id="AP017315">
    <property type="protein sequence ID" value="BAU31156.1"/>
    <property type="molecule type" value="Genomic_DNA"/>
</dbReference>
<sequence length="74" mass="8049">MSDNPARRADELRAELEATLNEIDNRLNPRVKGAEFGRRVRSGYERNPVPYLIGAALATAVVVGLVAWAIAGDD</sequence>
<reference evidence="2 3" key="2">
    <citation type="submission" date="2016-01" db="EMBL/GenBank/DDBJ databases">
        <title>Microcella alkaliphila JAM AC0309 whole genome shotgun sequence.</title>
        <authorList>
            <person name="Kurata A."/>
            <person name="Hirose Y."/>
            <person name="Kishimoto N."/>
            <person name="Kobayashi T."/>
        </authorList>
    </citation>
    <scope>NUCLEOTIDE SEQUENCE [LARGE SCALE GENOMIC DNA]</scope>
    <source>
        <strain evidence="2 3">JAM AC0309</strain>
    </source>
</reference>
<feature type="transmembrane region" description="Helical" evidence="1">
    <location>
        <begin position="49"/>
        <end position="71"/>
    </location>
</feature>
<proteinExistence type="predicted"/>
<protein>
    <recommendedName>
        <fullName evidence="4">DUF3618 domain-containing protein</fullName>
    </recommendedName>
</protein>
<keyword evidence="1" id="KW-0472">Membrane</keyword>
<dbReference type="RefSeq" id="WP_096420172.1">
    <property type="nucleotide sequence ID" value="NZ_AP017315.1"/>
</dbReference>
<dbReference type="KEGG" id="malk:MalAC0309_0281"/>
<evidence type="ECO:0000256" key="1">
    <source>
        <dbReference type="SAM" id="Phobius"/>
    </source>
</evidence>
<dbReference type="OrthoDB" id="5126074at2"/>
<name>A0A0U5B5M3_9MICO</name>
<gene>
    <name evidence="2" type="ORF">MalAC0309_0281</name>
</gene>
<evidence type="ECO:0000313" key="3">
    <source>
        <dbReference type="Proteomes" id="UP000218965"/>
    </source>
</evidence>
<organism evidence="2 3">
    <name type="scientific">Microcella alkaliphila</name>
    <dbReference type="NCBI Taxonomy" id="279828"/>
    <lineage>
        <taxon>Bacteria</taxon>
        <taxon>Bacillati</taxon>
        <taxon>Actinomycetota</taxon>
        <taxon>Actinomycetes</taxon>
        <taxon>Micrococcales</taxon>
        <taxon>Microbacteriaceae</taxon>
        <taxon>Microcella</taxon>
    </lineage>
</organism>
<keyword evidence="1" id="KW-1133">Transmembrane helix</keyword>
<accession>A0A0U5B5M3</accession>
<dbReference type="AlphaFoldDB" id="A0A0U5B5M3"/>
<evidence type="ECO:0000313" key="2">
    <source>
        <dbReference type="EMBL" id="BAU31156.1"/>
    </source>
</evidence>
<reference evidence="3" key="1">
    <citation type="submission" date="2015-12" db="EMBL/GenBank/DDBJ databases">
        <authorList>
            <person name="Shamseldin A."/>
            <person name="Moawad H."/>
            <person name="Abd El-Rahim W.M."/>
            <person name="Sadowsky M.J."/>
        </authorList>
    </citation>
    <scope>NUCLEOTIDE SEQUENCE [LARGE SCALE GENOMIC DNA]</scope>
    <source>
        <strain evidence="3">JAM AC0309</strain>
    </source>
</reference>
<dbReference type="Proteomes" id="UP000218965">
    <property type="component" value="Chromosome"/>
</dbReference>
<keyword evidence="1" id="KW-0812">Transmembrane</keyword>
<evidence type="ECO:0008006" key="4">
    <source>
        <dbReference type="Google" id="ProtNLM"/>
    </source>
</evidence>